<dbReference type="PANTHER" id="PTHR32196:SF72">
    <property type="entry name" value="RIBOSE IMPORT PERMEASE PROTEIN RBSC"/>
    <property type="match status" value="1"/>
</dbReference>
<organism evidence="7">
    <name type="scientific">uncultured spirochete</name>
    <dbReference type="NCBI Taxonomy" id="156406"/>
    <lineage>
        <taxon>Bacteria</taxon>
        <taxon>Pseudomonadati</taxon>
        <taxon>Spirochaetota</taxon>
        <taxon>Spirochaetia</taxon>
        <taxon>Spirochaetales</taxon>
        <taxon>environmental samples</taxon>
    </lineage>
</organism>
<evidence type="ECO:0000256" key="4">
    <source>
        <dbReference type="ARBA" id="ARBA00022989"/>
    </source>
</evidence>
<feature type="transmembrane region" description="Helical" evidence="6">
    <location>
        <begin position="99"/>
        <end position="119"/>
    </location>
</feature>
<dbReference type="GO" id="GO:0005886">
    <property type="term" value="C:plasma membrane"/>
    <property type="evidence" value="ECO:0007669"/>
    <property type="project" value="UniProtKB-SubCell"/>
</dbReference>
<keyword evidence="2" id="KW-1003">Cell membrane</keyword>
<dbReference type="Pfam" id="PF02653">
    <property type="entry name" value="BPD_transp_2"/>
    <property type="match status" value="1"/>
</dbReference>
<dbReference type="CDD" id="cd06579">
    <property type="entry name" value="TM_PBP1_transp_AraH_like"/>
    <property type="match status" value="1"/>
</dbReference>
<gene>
    <name evidence="7" type="primary">rbsC</name>
    <name evidence="7" type="ORF">SPIRO4BDMA_40555</name>
</gene>
<keyword evidence="4 6" id="KW-1133">Transmembrane helix</keyword>
<evidence type="ECO:0000256" key="2">
    <source>
        <dbReference type="ARBA" id="ARBA00022475"/>
    </source>
</evidence>
<accession>A0A3P3XQ65</accession>
<evidence type="ECO:0000313" key="7">
    <source>
        <dbReference type="EMBL" id="SLM17983.1"/>
    </source>
</evidence>
<dbReference type="InterPro" id="IPR001851">
    <property type="entry name" value="ABC_transp_permease"/>
</dbReference>
<evidence type="ECO:0000256" key="6">
    <source>
        <dbReference type="SAM" id="Phobius"/>
    </source>
</evidence>
<dbReference type="EMBL" id="FWDO01000004">
    <property type="protein sequence ID" value="SLM17983.1"/>
    <property type="molecule type" value="Genomic_DNA"/>
</dbReference>
<feature type="transmembrane region" description="Helical" evidence="6">
    <location>
        <begin position="269"/>
        <end position="288"/>
    </location>
</feature>
<feature type="transmembrane region" description="Helical" evidence="6">
    <location>
        <begin position="48"/>
        <end position="68"/>
    </location>
</feature>
<evidence type="ECO:0000256" key="3">
    <source>
        <dbReference type="ARBA" id="ARBA00022692"/>
    </source>
</evidence>
<feature type="transmembrane region" description="Helical" evidence="6">
    <location>
        <begin position="166"/>
        <end position="184"/>
    </location>
</feature>
<dbReference type="PANTHER" id="PTHR32196">
    <property type="entry name" value="ABC TRANSPORTER PERMEASE PROTEIN YPHD-RELATED-RELATED"/>
    <property type="match status" value="1"/>
</dbReference>
<name>A0A3P3XQ65_9SPIR</name>
<evidence type="ECO:0000256" key="1">
    <source>
        <dbReference type="ARBA" id="ARBA00004651"/>
    </source>
</evidence>
<evidence type="ECO:0000256" key="5">
    <source>
        <dbReference type="ARBA" id="ARBA00023136"/>
    </source>
</evidence>
<keyword evidence="3 6" id="KW-0812">Transmembrane</keyword>
<feature type="transmembrane region" description="Helical" evidence="6">
    <location>
        <begin position="12"/>
        <end position="36"/>
    </location>
</feature>
<dbReference type="GO" id="GO:0022857">
    <property type="term" value="F:transmembrane transporter activity"/>
    <property type="evidence" value="ECO:0007669"/>
    <property type="project" value="InterPro"/>
</dbReference>
<keyword evidence="5 6" id="KW-0472">Membrane</keyword>
<reference evidence="7" key="1">
    <citation type="submission" date="2017-02" db="EMBL/GenBank/DDBJ databases">
        <authorList>
            <person name="Regsiter A."/>
            <person name="William W."/>
        </authorList>
    </citation>
    <scope>NUCLEOTIDE SEQUENCE</scope>
    <source>
        <strain evidence="7">BdmA 4</strain>
    </source>
</reference>
<feature type="transmembrane region" description="Helical" evidence="6">
    <location>
        <begin position="74"/>
        <end position="92"/>
    </location>
</feature>
<proteinExistence type="predicted"/>
<protein>
    <submittedName>
        <fullName evidence="7">Ribose transport system permease protein RbsC</fullName>
    </submittedName>
</protein>
<feature type="transmembrane region" description="Helical" evidence="6">
    <location>
        <begin position="210"/>
        <end position="232"/>
    </location>
</feature>
<sequence length="319" mass="33739">MQTKEATNNNTVFKIILSKFGIFPILLLFVIGFSIISPNFRTFNNMMNIFRSVSINLVIATGMTLVILTGGIDLSVGSIVALSGVVALRFSVTNPGFAIPAALLVGVFAGLINGVLIAFVGLPPFIATLGSMTYLRGIAFLLCNGNSIINNKLPFAWIGNSYLGPFPWLAILALLIFLLGWFLLRGTTYGRRIYAVGGNVEASKNTGIRVWSILLSVYALSGLCAALSGVMISSRLYSANGLLGQGYEMDAIAATILGGTSFSGGKGNLTGTIIGALIIGVLNTGLTISGVSYYWQQVVKGIVIILAVVIDIVRNKISE</sequence>
<dbReference type="AlphaFoldDB" id="A0A3P3XQ65"/>
<comment type="subcellular location">
    <subcellularLocation>
        <location evidence="1">Cell membrane</location>
        <topology evidence="1">Multi-pass membrane protein</topology>
    </subcellularLocation>
</comment>